<feature type="transmembrane region" description="Helical" evidence="1">
    <location>
        <begin position="70"/>
        <end position="89"/>
    </location>
</feature>
<evidence type="ECO:0000313" key="2">
    <source>
        <dbReference type="EMBL" id="EFF67406.1"/>
    </source>
</evidence>
<dbReference type="Proteomes" id="UP000006238">
    <property type="component" value="Unassembled WGS sequence"/>
</dbReference>
<keyword evidence="1" id="KW-0472">Membrane</keyword>
<dbReference type="HOGENOM" id="CLU_1264985_0_0_9"/>
<dbReference type="AlphaFoldDB" id="D4S2X7"/>
<keyword evidence="1" id="KW-0812">Transmembrane</keyword>
<name>D4S2X7_9FIRM</name>
<dbReference type="STRING" id="45851.BHV86_01375"/>
<evidence type="ECO:0000256" key="1">
    <source>
        <dbReference type="SAM" id="Phobius"/>
    </source>
</evidence>
<protein>
    <submittedName>
        <fullName evidence="2">Uncharacterized protein</fullName>
    </submittedName>
</protein>
<keyword evidence="1" id="KW-1133">Transmembrane helix</keyword>
<dbReference type="EMBL" id="ABWN01000042">
    <property type="protein sequence ID" value="EFF67406.1"/>
    <property type="molecule type" value="Genomic_DNA"/>
</dbReference>
<sequence>MAETNDISVDALEEIVRTGGDELVTGFVRFKKVHKCKGYKDAGHKAAVRFSKITGGRILENNKYAAVIRFRWIILLILFALVALLFGIWRITGHAEEKDAEKIVPATIDVLPSVDNRGDFIPDTMDVPGFSDITLTDEYKNIILYNPSSNYCMLKYTIISDGICLYESGYLHPGDVVEADIFNRLVKGIYSVEIITTGYTEEAKELNSVRQNINITRN</sequence>
<evidence type="ECO:0000313" key="3">
    <source>
        <dbReference type="Proteomes" id="UP000006238"/>
    </source>
</evidence>
<keyword evidence="3" id="KW-1185">Reference proteome</keyword>
<dbReference type="GeneID" id="98917093"/>
<gene>
    <name evidence="2" type="ORF">BUTYVIB_02489</name>
</gene>
<accession>D4S2X7</accession>
<proteinExistence type="predicted"/>
<dbReference type="RefSeq" id="WP_005604702.1">
    <property type="nucleotide sequence ID" value="NZ_GG663525.1"/>
</dbReference>
<reference evidence="2 3" key="1">
    <citation type="submission" date="2010-02" db="EMBL/GenBank/DDBJ databases">
        <authorList>
            <person name="Weinstock G."/>
            <person name="Sodergren E."/>
            <person name="Clifton S."/>
            <person name="Fulton L."/>
            <person name="Fulton B."/>
            <person name="Courtney L."/>
            <person name="Fronick C."/>
            <person name="Harrison M."/>
            <person name="Strong C."/>
            <person name="Farmer C."/>
            <person name="Delahaunty K."/>
            <person name="Markovic C."/>
            <person name="Hall O."/>
            <person name="Minx P."/>
            <person name="Tomlinson C."/>
            <person name="Mitreva M."/>
            <person name="Nelson J."/>
            <person name="Hou S."/>
            <person name="Wollam A."/>
            <person name="Pepin K.H."/>
            <person name="Johnson M."/>
            <person name="Bhonagiri V."/>
            <person name="Zhang X."/>
            <person name="Suruliraj S."/>
            <person name="Warren W."/>
            <person name="Chinwalla A."/>
            <person name="Mardis E.R."/>
            <person name="Wilson R.K."/>
        </authorList>
    </citation>
    <scope>NUCLEOTIDE SEQUENCE [LARGE SCALE GENOMIC DNA]</scope>
    <source>
        <strain evidence="2 3">DSM 2876</strain>
    </source>
</reference>
<comment type="caution">
    <text evidence="2">The sequence shown here is derived from an EMBL/GenBank/DDBJ whole genome shotgun (WGS) entry which is preliminary data.</text>
</comment>
<organism evidence="2 3">
    <name type="scientific">Eshraghiella crossota DSM 2876</name>
    <dbReference type="NCBI Taxonomy" id="511680"/>
    <lineage>
        <taxon>Bacteria</taxon>
        <taxon>Bacillati</taxon>
        <taxon>Bacillota</taxon>
        <taxon>Clostridia</taxon>
        <taxon>Lachnospirales</taxon>
        <taxon>Lachnospiraceae</taxon>
        <taxon>Eshraghiella</taxon>
    </lineage>
</organism>